<evidence type="ECO:0000256" key="1">
    <source>
        <dbReference type="ARBA" id="ARBA00004604"/>
    </source>
</evidence>
<keyword evidence="8" id="KW-0804">Transcription</keyword>
<protein>
    <recommendedName>
        <fullName evidence="11">Rrn7/TAF1B N-terminal cyclin domain-containing protein</fullName>
    </recommendedName>
</protein>
<feature type="compositionally biased region" description="Acidic residues" evidence="10">
    <location>
        <begin position="142"/>
        <end position="158"/>
    </location>
</feature>
<evidence type="ECO:0000313" key="12">
    <source>
        <dbReference type="EMBL" id="KZW04227.1"/>
    </source>
</evidence>
<dbReference type="PANTHER" id="PTHR31576:SF2">
    <property type="entry name" value="TATA BOX-BINDING PROTEIN-ASSOCIATED FACTOR RNA POLYMERASE I SUBUNIT B"/>
    <property type="match status" value="1"/>
</dbReference>
<evidence type="ECO:0000256" key="2">
    <source>
        <dbReference type="ARBA" id="ARBA00006899"/>
    </source>
</evidence>
<comment type="subcellular location">
    <subcellularLocation>
        <location evidence="1">Nucleus</location>
        <location evidence="1">Nucleolus</location>
    </subcellularLocation>
</comment>
<dbReference type="GO" id="GO:0042790">
    <property type="term" value="P:nucleolar large rRNA transcription by RNA polymerase I"/>
    <property type="evidence" value="ECO:0007669"/>
    <property type="project" value="TreeGrafter"/>
</dbReference>
<evidence type="ECO:0000256" key="9">
    <source>
        <dbReference type="ARBA" id="ARBA00023242"/>
    </source>
</evidence>
<keyword evidence="3" id="KW-0479">Metal-binding</keyword>
<evidence type="ECO:0000313" key="13">
    <source>
        <dbReference type="Proteomes" id="UP000077266"/>
    </source>
</evidence>
<comment type="similarity">
    <text evidence="2">Belongs to the RRN7/TAF1B family.</text>
</comment>
<keyword evidence="4" id="KW-0863">Zinc-finger</keyword>
<name>A0A165QY36_EXIGL</name>
<evidence type="ECO:0000256" key="10">
    <source>
        <dbReference type="SAM" id="MobiDB-lite"/>
    </source>
</evidence>
<sequence>MAKRCPICRSKQWRREMGTGLVVCSEGHVLQNYRNETTEQGDAPGHALKRLRLRSNRKKKAKLSRADPNLYRGARATYLYFQCLQLLLRKQIVVLVERWKLPPEFETLCRDIWAVNLASLPTPPPAEPYLHAGGESEPAPPDSDDDKEGSERDDDNEGDSSSTTDHEDDEDDSEPDEIEARIRELIHDASDSEDEDDSDMDDTAAGDKQELPPQHRGRRRRNDRTFYHDPPANIAVMVVACWMLRVPVMYMDFIKLIDMYTLPYLGPLRYLPKSLVKHVTQTIEAKLSPKFAPQPELLHLLASRLAQQLNQATVVVPEFNGKPMLWRATRALVGSPTLYDLAKVIGHTCSLPFTLHPSITPHLPPGRDTDGSLHQSDNVAPELATANDEADPATALPAIEDYIQAVEAHEQRVKKRQEHLFTASSNASMVEFDEAQVSQYLAFCEKALLDGDASNDAAILATYFPLAEREASEGAAEIPEKGQSEPAREVDAGGVDEDSVLTPGAMLKLYRGMDITGLMPADYDVVLSAAATWCGFSADDVAVVVERYERRLVRWWRRSQPAGSEAPVETDGE</sequence>
<dbReference type="EMBL" id="KV425882">
    <property type="protein sequence ID" value="KZW04227.1"/>
    <property type="molecule type" value="Genomic_DNA"/>
</dbReference>
<feature type="compositionally biased region" description="Acidic residues" evidence="10">
    <location>
        <begin position="191"/>
        <end position="204"/>
    </location>
</feature>
<feature type="region of interest" description="Disordered" evidence="10">
    <location>
        <begin position="472"/>
        <end position="496"/>
    </location>
</feature>
<dbReference type="Proteomes" id="UP000077266">
    <property type="component" value="Unassembled WGS sequence"/>
</dbReference>
<evidence type="ECO:0000256" key="3">
    <source>
        <dbReference type="ARBA" id="ARBA00022723"/>
    </source>
</evidence>
<evidence type="ECO:0000256" key="6">
    <source>
        <dbReference type="ARBA" id="ARBA00023015"/>
    </source>
</evidence>
<keyword evidence="5" id="KW-0862">Zinc</keyword>
<gene>
    <name evidence="12" type="ORF">EXIGLDRAFT_758523</name>
</gene>
<keyword evidence="6" id="KW-0805">Transcription regulation</keyword>
<organism evidence="12 13">
    <name type="scientific">Exidia glandulosa HHB12029</name>
    <dbReference type="NCBI Taxonomy" id="1314781"/>
    <lineage>
        <taxon>Eukaryota</taxon>
        <taxon>Fungi</taxon>
        <taxon>Dikarya</taxon>
        <taxon>Basidiomycota</taxon>
        <taxon>Agaricomycotina</taxon>
        <taxon>Agaricomycetes</taxon>
        <taxon>Auriculariales</taxon>
        <taxon>Exidiaceae</taxon>
        <taxon>Exidia</taxon>
    </lineage>
</organism>
<dbReference type="InterPro" id="IPR033599">
    <property type="entry name" value="TAF1B/Rrn7"/>
</dbReference>
<dbReference type="STRING" id="1314781.A0A165QY36"/>
<keyword evidence="9" id="KW-0539">Nucleus</keyword>
<dbReference type="InterPro" id="IPR048540">
    <property type="entry name" value="Rrn7_cyclin_N"/>
</dbReference>
<feature type="domain" description="Rrn7/TAF1B N-terminal cyclin" evidence="11">
    <location>
        <begin position="84"/>
        <end position="273"/>
    </location>
</feature>
<dbReference type="GO" id="GO:0001164">
    <property type="term" value="F:RNA polymerase I core promoter sequence-specific DNA binding"/>
    <property type="evidence" value="ECO:0007669"/>
    <property type="project" value="InterPro"/>
</dbReference>
<dbReference type="InParanoid" id="A0A165QY36"/>
<reference evidence="12 13" key="1">
    <citation type="journal article" date="2016" name="Mol. Biol. Evol.">
        <title>Comparative Genomics of Early-Diverging Mushroom-Forming Fungi Provides Insights into the Origins of Lignocellulose Decay Capabilities.</title>
        <authorList>
            <person name="Nagy L.G."/>
            <person name="Riley R."/>
            <person name="Tritt A."/>
            <person name="Adam C."/>
            <person name="Daum C."/>
            <person name="Floudas D."/>
            <person name="Sun H."/>
            <person name="Yadav J.S."/>
            <person name="Pangilinan J."/>
            <person name="Larsson K.H."/>
            <person name="Matsuura K."/>
            <person name="Barry K."/>
            <person name="Labutti K."/>
            <person name="Kuo R."/>
            <person name="Ohm R.A."/>
            <person name="Bhattacharya S.S."/>
            <person name="Shirouzu T."/>
            <person name="Yoshinaga Y."/>
            <person name="Martin F.M."/>
            <person name="Grigoriev I.V."/>
            <person name="Hibbett D.S."/>
        </authorList>
    </citation>
    <scope>NUCLEOTIDE SEQUENCE [LARGE SCALE GENOMIC DNA]</scope>
    <source>
        <strain evidence="12 13">HHB12029</strain>
    </source>
</reference>
<dbReference type="Pfam" id="PF20644">
    <property type="entry name" value="Rrn7_cyclin_N"/>
    <property type="match status" value="1"/>
</dbReference>
<keyword evidence="7" id="KW-0238">DNA-binding</keyword>
<feature type="compositionally biased region" description="Basic and acidic residues" evidence="10">
    <location>
        <begin position="472"/>
        <end position="491"/>
    </location>
</feature>
<keyword evidence="13" id="KW-1185">Reference proteome</keyword>
<evidence type="ECO:0000256" key="5">
    <source>
        <dbReference type="ARBA" id="ARBA00022833"/>
    </source>
</evidence>
<feature type="compositionally biased region" description="Acidic residues" evidence="10">
    <location>
        <begin position="166"/>
        <end position="177"/>
    </location>
</feature>
<evidence type="ECO:0000256" key="8">
    <source>
        <dbReference type="ARBA" id="ARBA00023163"/>
    </source>
</evidence>
<dbReference type="OrthoDB" id="428577at2759"/>
<feature type="region of interest" description="Disordered" evidence="10">
    <location>
        <begin position="124"/>
        <end position="227"/>
    </location>
</feature>
<dbReference type="GO" id="GO:0070860">
    <property type="term" value="C:RNA polymerase I core factor complex"/>
    <property type="evidence" value="ECO:0007669"/>
    <property type="project" value="InterPro"/>
</dbReference>
<dbReference type="AlphaFoldDB" id="A0A165QY36"/>
<evidence type="ECO:0000256" key="7">
    <source>
        <dbReference type="ARBA" id="ARBA00023125"/>
    </source>
</evidence>
<accession>A0A165QY36</accession>
<dbReference type="PANTHER" id="PTHR31576">
    <property type="entry name" value="TATA BOX-BINDING PROTEIN-ASSOCIATED FACTOR RNA POLYMERASE I SUBUNIT B"/>
    <property type="match status" value="1"/>
</dbReference>
<proteinExistence type="inferred from homology"/>
<feature type="compositionally biased region" description="Basic and acidic residues" evidence="10">
    <location>
        <begin position="178"/>
        <end position="190"/>
    </location>
</feature>
<dbReference type="GO" id="GO:0008270">
    <property type="term" value="F:zinc ion binding"/>
    <property type="evidence" value="ECO:0007669"/>
    <property type="project" value="UniProtKB-KW"/>
</dbReference>
<evidence type="ECO:0000256" key="4">
    <source>
        <dbReference type="ARBA" id="ARBA00022771"/>
    </source>
</evidence>
<evidence type="ECO:0000259" key="11">
    <source>
        <dbReference type="Pfam" id="PF20644"/>
    </source>
</evidence>